<evidence type="ECO:0000313" key="1">
    <source>
        <dbReference type="EMBL" id="KAG5630361.1"/>
    </source>
</evidence>
<keyword evidence="2" id="KW-1185">Reference proteome</keyword>
<proteinExistence type="predicted"/>
<dbReference type="AlphaFoldDB" id="A0A9J6B0Z1"/>
<sequence length="125" mass="14268">MVHSLKLQNQMQRSHSQRRIQCIISPIGLPVFSNQHLLQLTQDQKDLFKAYNGAERKALSKSSVLIGTNTQICEGTTAFNTEGVAKKFRRVKIILQFQTRKIWSHKLKPSTKAVFNTIIAYNPNT</sequence>
<reference evidence="1 2" key="1">
    <citation type="submission" date="2020-09" db="EMBL/GenBank/DDBJ databases">
        <title>De no assembly of potato wild relative species, Solanum commersonii.</title>
        <authorList>
            <person name="Cho K."/>
        </authorList>
    </citation>
    <scope>NUCLEOTIDE SEQUENCE [LARGE SCALE GENOMIC DNA]</scope>
    <source>
        <strain evidence="1">LZ3.2</strain>
        <tissue evidence="1">Leaf</tissue>
    </source>
</reference>
<name>A0A9J6B0Z1_SOLCO</name>
<gene>
    <name evidence="1" type="ORF">H5410_002078</name>
</gene>
<comment type="caution">
    <text evidence="1">The sequence shown here is derived from an EMBL/GenBank/DDBJ whole genome shotgun (WGS) entry which is preliminary data.</text>
</comment>
<protein>
    <submittedName>
        <fullName evidence="1">Uncharacterized protein</fullName>
    </submittedName>
</protein>
<accession>A0A9J6B0Z1</accession>
<dbReference type="Proteomes" id="UP000824120">
    <property type="component" value="Chromosome 1"/>
</dbReference>
<organism evidence="1 2">
    <name type="scientific">Solanum commersonii</name>
    <name type="common">Commerson's wild potato</name>
    <name type="synonym">Commerson's nightshade</name>
    <dbReference type="NCBI Taxonomy" id="4109"/>
    <lineage>
        <taxon>Eukaryota</taxon>
        <taxon>Viridiplantae</taxon>
        <taxon>Streptophyta</taxon>
        <taxon>Embryophyta</taxon>
        <taxon>Tracheophyta</taxon>
        <taxon>Spermatophyta</taxon>
        <taxon>Magnoliopsida</taxon>
        <taxon>eudicotyledons</taxon>
        <taxon>Gunneridae</taxon>
        <taxon>Pentapetalae</taxon>
        <taxon>asterids</taxon>
        <taxon>lamiids</taxon>
        <taxon>Solanales</taxon>
        <taxon>Solanaceae</taxon>
        <taxon>Solanoideae</taxon>
        <taxon>Solaneae</taxon>
        <taxon>Solanum</taxon>
    </lineage>
</organism>
<dbReference type="EMBL" id="JACXVP010000001">
    <property type="protein sequence ID" value="KAG5630361.1"/>
    <property type="molecule type" value="Genomic_DNA"/>
</dbReference>
<evidence type="ECO:0000313" key="2">
    <source>
        <dbReference type="Proteomes" id="UP000824120"/>
    </source>
</evidence>